<feature type="region of interest" description="Disordered" evidence="1">
    <location>
        <begin position="29"/>
        <end position="51"/>
    </location>
</feature>
<name>A0AAV4S512_CAEEX</name>
<evidence type="ECO:0000256" key="1">
    <source>
        <dbReference type="SAM" id="MobiDB-lite"/>
    </source>
</evidence>
<reference evidence="2 3" key="1">
    <citation type="submission" date="2021-06" db="EMBL/GenBank/DDBJ databases">
        <title>Caerostris extrusa draft genome.</title>
        <authorList>
            <person name="Kono N."/>
            <person name="Arakawa K."/>
        </authorList>
    </citation>
    <scope>NUCLEOTIDE SEQUENCE [LARGE SCALE GENOMIC DNA]</scope>
</reference>
<comment type="caution">
    <text evidence="2">The sequence shown here is derived from an EMBL/GenBank/DDBJ whole genome shotgun (WGS) entry which is preliminary data.</text>
</comment>
<organism evidence="2 3">
    <name type="scientific">Caerostris extrusa</name>
    <name type="common">Bark spider</name>
    <name type="synonym">Caerostris bankana</name>
    <dbReference type="NCBI Taxonomy" id="172846"/>
    <lineage>
        <taxon>Eukaryota</taxon>
        <taxon>Metazoa</taxon>
        <taxon>Ecdysozoa</taxon>
        <taxon>Arthropoda</taxon>
        <taxon>Chelicerata</taxon>
        <taxon>Arachnida</taxon>
        <taxon>Araneae</taxon>
        <taxon>Araneomorphae</taxon>
        <taxon>Entelegynae</taxon>
        <taxon>Araneoidea</taxon>
        <taxon>Araneidae</taxon>
        <taxon>Caerostris</taxon>
    </lineage>
</organism>
<protein>
    <submittedName>
        <fullName evidence="2">Uncharacterized protein</fullName>
    </submittedName>
</protein>
<gene>
    <name evidence="2" type="ORF">CEXT_131251</name>
</gene>
<dbReference type="EMBL" id="BPLR01008859">
    <property type="protein sequence ID" value="GIY27812.1"/>
    <property type="molecule type" value="Genomic_DNA"/>
</dbReference>
<dbReference type="AlphaFoldDB" id="A0AAV4S512"/>
<keyword evidence="3" id="KW-1185">Reference proteome</keyword>
<dbReference type="Proteomes" id="UP001054945">
    <property type="component" value="Unassembled WGS sequence"/>
</dbReference>
<feature type="non-terminal residue" evidence="2">
    <location>
        <position position="51"/>
    </location>
</feature>
<accession>A0AAV4S512</accession>
<evidence type="ECO:0000313" key="3">
    <source>
        <dbReference type="Proteomes" id="UP001054945"/>
    </source>
</evidence>
<sequence>MLVTPHCHGIDEEYDNAIKKVPPPLSALSRMAGCKSRRQQPPTTLGRLEAA</sequence>
<proteinExistence type="predicted"/>
<evidence type="ECO:0000313" key="2">
    <source>
        <dbReference type="EMBL" id="GIY27812.1"/>
    </source>
</evidence>